<proteinExistence type="predicted"/>
<name>X1QQQ4_9ZZZZ</name>
<dbReference type="EMBL" id="BARW01002384">
    <property type="protein sequence ID" value="GAI70877.1"/>
    <property type="molecule type" value="Genomic_DNA"/>
</dbReference>
<gene>
    <name evidence="1" type="ORF">S12H4_06698</name>
</gene>
<evidence type="ECO:0000313" key="1">
    <source>
        <dbReference type="EMBL" id="GAI70877.1"/>
    </source>
</evidence>
<comment type="caution">
    <text evidence="1">The sequence shown here is derived from an EMBL/GenBank/DDBJ whole genome shotgun (WGS) entry which is preliminary data.</text>
</comment>
<accession>X1QQQ4</accession>
<sequence length="204" mass="22401">MIKELNVSLGNISPATLDPPQVGVPVVAPGQVLATGYYTEQTSGQLYYYDATVDQWYYYAAGYLYPLAIPWEASPSDMVDLVAGDTLRLNVTFKYIGPAVTRTFHAAIGTNSKSGSFDEWGGDWNPEVEIDIPECGMLVPISKYIDILIPSGHGGDDGACYCKIMDGFTLTVGENCTPYYYDVCHIIEPEGEFSEFAITKFEKV</sequence>
<dbReference type="AlphaFoldDB" id="X1QQQ4"/>
<organism evidence="1">
    <name type="scientific">marine sediment metagenome</name>
    <dbReference type="NCBI Taxonomy" id="412755"/>
    <lineage>
        <taxon>unclassified sequences</taxon>
        <taxon>metagenomes</taxon>
        <taxon>ecological metagenomes</taxon>
    </lineage>
</organism>
<protein>
    <submittedName>
        <fullName evidence="1">Uncharacterized protein</fullName>
    </submittedName>
</protein>
<reference evidence="1" key="1">
    <citation type="journal article" date="2014" name="Front. Microbiol.">
        <title>High frequency of phylogenetically diverse reductive dehalogenase-homologous genes in deep subseafloor sedimentary metagenomes.</title>
        <authorList>
            <person name="Kawai M."/>
            <person name="Futagami T."/>
            <person name="Toyoda A."/>
            <person name="Takaki Y."/>
            <person name="Nishi S."/>
            <person name="Hori S."/>
            <person name="Arai W."/>
            <person name="Tsubouchi T."/>
            <person name="Morono Y."/>
            <person name="Uchiyama I."/>
            <person name="Ito T."/>
            <person name="Fujiyama A."/>
            <person name="Inagaki F."/>
            <person name="Takami H."/>
        </authorList>
    </citation>
    <scope>NUCLEOTIDE SEQUENCE</scope>
    <source>
        <strain evidence="1">Expedition CK06-06</strain>
    </source>
</reference>